<dbReference type="AlphaFoldDB" id="A0AAJ7TT07"/>
<organism evidence="10 11">
    <name type="scientific">Petromyzon marinus</name>
    <name type="common">Sea lamprey</name>
    <dbReference type="NCBI Taxonomy" id="7757"/>
    <lineage>
        <taxon>Eukaryota</taxon>
        <taxon>Metazoa</taxon>
        <taxon>Chordata</taxon>
        <taxon>Craniata</taxon>
        <taxon>Vertebrata</taxon>
        <taxon>Cyclostomata</taxon>
        <taxon>Hyperoartia</taxon>
        <taxon>Petromyzontiformes</taxon>
        <taxon>Petromyzontidae</taxon>
        <taxon>Petromyzon</taxon>
    </lineage>
</organism>
<dbReference type="GO" id="GO:0050178">
    <property type="term" value="F:phenylpyruvate tautomerase activity"/>
    <property type="evidence" value="ECO:0007669"/>
    <property type="project" value="TreeGrafter"/>
</dbReference>
<evidence type="ECO:0000256" key="3">
    <source>
        <dbReference type="ARBA" id="ARBA00011233"/>
    </source>
</evidence>
<evidence type="ECO:0000256" key="6">
    <source>
        <dbReference type="ARBA" id="ARBA00023101"/>
    </source>
</evidence>
<dbReference type="Proteomes" id="UP001318040">
    <property type="component" value="Chromosome 38"/>
</dbReference>
<comment type="similarity">
    <text evidence="2">Belongs to the MIF family.</text>
</comment>
<evidence type="ECO:0000313" key="11">
    <source>
        <dbReference type="RefSeq" id="XP_032823588.1"/>
    </source>
</evidence>
<comment type="function">
    <text evidence="8">Tautomerization of D-dopachrome with decarboxylation to give 5,6-dihydroxyindole (DHI).</text>
</comment>
<evidence type="ECO:0000256" key="9">
    <source>
        <dbReference type="ARBA" id="ARBA00038884"/>
    </source>
</evidence>
<keyword evidence="5" id="KW-0007">Acetylation</keyword>
<keyword evidence="7" id="KW-0456">Lyase</keyword>
<dbReference type="InterPro" id="IPR014347">
    <property type="entry name" value="Tautomerase/MIF_sf"/>
</dbReference>
<dbReference type="KEGG" id="pmrn:116950157"/>
<keyword evidence="6" id="KW-0470">Melanin biosynthesis</keyword>
<gene>
    <name evidence="11" type="primary">LOC116950157</name>
</gene>
<evidence type="ECO:0000256" key="7">
    <source>
        <dbReference type="ARBA" id="ARBA00023239"/>
    </source>
</evidence>
<dbReference type="GO" id="GO:0033981">
    <property type="term" value="F:D-dopachrome decarboxylase activity"/>
    <property type="evidence" value="ECO:0007669"/>
    <property type="project" value="UniProtKB-EC"/>
</dbReference>
<evidence type="ECO:0000256" key="2">
    <source>
        <dbReference type="ARBA" id="ARBA00005851"/>
    </source>
</evidence>
<dbReference type="GeneID" id="116950157"/>
<name>A0AAJ7TT07_PETMA</name>
<accession>A0AAJ7TT07</accession>
<dbReference type="SUPFAM" id="SSF55331">
    <property type="entry name" value="Tautomerase/MIF"/>
    <property type="match status" value="1"/>
</dbReference>
<evidence type="ECO:0000256" key="5">
    <source>
        <dbReference type="ARBA" id="ARBA00022990"/>
    </source>
</evidence>
<reference evidence="11" key="1">
    <citation type="submission" date="2025-08" db="UniProtKB">
        <authorList>
            <consortium name="RefSeq"/>
        </authorList>
    </citation>
    <scope>IDENTIFICATION</scope>
    <source>
        <tissue evidence="11">Sperm</tissue>
    </source>
</reference>
<proteinExistence type="inferred from homology"/>
<dbReference type="PANTHER" id="PTHR11954">
    <property type="entry name" value="D-DOPACHROME DECARBOXYLASE"/>
    <property type="match status" value="1"/>
</dbReference>
<keyword evidence="4" id="KW-0963">Cytoplasm</keyword>
<dbReference type="InterPro" id="IPR001398">
    <property type="entry name" value="Macrophage_inhib_fac"/>
</dbReference>
<dbReference type="PANTHER" id="PTHR11954:SF22">
    <property type="entry name" value="D-DOPACHROME DECARBOXYLASE"/>
    <property type="match status" value="1"/>
</dbReference>
<keyword evidence="10" id="KW-1185">Reference proteome</keyword>
<evidence type="ECO:0000256" key="4">
    <source>
        <dbReference type="ARBA" id="ARBA00022490"/>
    </source>
</evidence>
<dbReference type="GO" id="GO:0005615">
    <property type="term" value="C:extracellular space"/>
    <property type="evidence" value="ECO:0007669"/>
    <property type="project" value="TreeGrafter"/>
</dbReference>
<dbReference type="Pfam" id="PF01187">
    <property type="entry name" value="MIF"/>
    <property type="match status" value="1"/>
</dbReference>
<dbReference type="GO" id="GO:0042438">
    <property type="term" value="P:melanin biosynthetic process"/>
    <property type="evidence" value="ECO:0007669"/>
    <property type="project" value="UniProtKB-KW"/>
</dbReference>
<evidence type="ECO:0000256" key="1">
    <source>
        <dbReference type="ARBA" id="ARBA00004496"/>
    </source>
</evidence>
<protein>
    <recommendedName>
        <fullName evidence="9">D-dopachrome decarboxylase</fullName>
        <ecNumber evidence="9">4.1.1.84</ecNumber>
    </recommendedName>
</protein>
<comment type="subunit">
    <text evidence="3">Homotrimer.</text>
</comment>
<dbReference type="RefSeq" id="XP_032823588.1">
    <property type="nucleotide sequence ID" value="XM_032967697.1"/>
</dbReference>
<evidence type="ECO:0000256" key="8">
    <source>
        <dbReference type="ARBA" id="ARBA00037460"/>
    </source>
</evidence>
<comment type="subcellular location">
    <subcellularLocation>
        <location evidence="1">Cytoplasm</location>
    </subcellularLocation>
</comment>
<dbReference type="Gene3D" id="3.30.429.10">
    <property type="entry name" value="Macrophage Migration Inhibitory Factor"/>
    <property type="match status" value="1"/>
</dbReference>
<dbReference type="GO" id="GO:0005737">
    <property type="term" value="C:cytoplasm"/>
    <property type="evidence" value="ECO:0007669"/>
    <property type="project" value="UniProtKB-SubCell"/>
</dbReference>
<evidence type="ECO:0000313" key="10">
    <source>
        <dbReference type="Proteomes" id="UP001318040"/>
    </source>
</evidence>
<sequence length="118" mass="12886">MPFIEIATNLKPETFTESLLKKFAAEAAVALSKPPERINIAVHAGQLLYQALSSAPCVHVKVSAIAVVGSAEQNREHSARLTDFLSTELGLPKDRILLTFHPLESWQVGKMGTVMTFL</sequence>
<dbReference type="EC" id="4.1.1.84" evidence="9"/>